<protein>
    <submittedName>
        <fullName evidence="1">Uncharacterized protein</fullName>
    </submittedName>
</protein>
<organism evidence="1 2">
    <name type="scientific">Aspergillus tanneri</name>
    <dbReference type="NCBI Taxonomy" id="1220188"/>
    <lineage>
        <taxon>Eukaryota</taxon>
        <taxon>Fungi</taxon>
        <taxon>Dikarya</taxon>
        <taxon>Ascomycota</taxon>
        <taxon>Pezizomycotina</taxon>
        <taxon>Eurotiomycetes</taxon>
        <taxon>Eurotiomycetidae</taxon>
        <taxon>Eurotiales</taxon>
        <taxon>Aspergillaceae</taxon>
        <taxon>Aspergillus</taxon>
        <taxon>Aspergillus subgen. Circumdati</taxon>
    </lineage>
</organism>
<reference evidence="1 2" key="1">
    <citation type="submission" date="2019-08" db="EMBL/GenBank/DDBJ databases">
        <title>The genome sequence of a newly discovered highly antifungal drug resistant Aspergillus species, Aspergillus tanneri NIH 1004.</title>
        <authorList>
            <person name="Mounaud S."/>
            <person name="Singh I."/>
            <person name="Joardar V."/>
            <person name="Pakala S."/>
            <person name="Pakala S."/>
            <person name="Venepally P."/>
            <person name="Chung J.K."/>
            <person name="Losada L."/>
            <person name="Nierman W.C."/>
        </authorList>
    </citation>
    <scope>NUCLEOTIDE SEQUENCE [LARGE SCALE GENOMIC DNA]</scope>
    <source>
        <strain evidence="1 2">NIH1004</strain>
    </source>
</reference>
<dbReference type="Proteomes" id="UP000324241">
    <property type="component" value="Unassembled WGS sequence"/>
</dbReference>
<gene>
    <name evidence="1" type="ORF">ATNIH1004_002164</name>
</gene>
<sequence>MRRSLFRRRPASEKLRRFAVESSGFVDWRLGTSGLSGRLVPSIIAWLGVEVTCEGPPNIESRPVNHEMTGDNWLRLPHHLWRDAIGLQLVTLIAGWATDTHRNPSTAQHTFSPSDFNTYDNLHRIQVATPDSLIYLCNSWNRAISRDTS</sequence>
<dbReference type="EMBL" id="QUQM01000001">
    <property type="protein sequence ID" value="KAA8649493.1"/>
    <property type="molecule type" value="Genomic_DNA"/>
</dbReference>
<accession>A0A5M9MX58</accession>
<dbReference type="RefSeq" id="XP_033428854.1">
    <property type="nucleotide sequence ID" value="XM_033566859.1"/>
</dbReference>
<evidence type="ECO:0000313" key="1">
    <source>
        <dbReference type="EMBL" id="KAA8649493.1"/>
    </source>
</evidence>
<comment type="caution">
    <text evidence="1">The sequence shown here is derived from an EMBL/GenBank/DDBJ whole genome shotgun (WGS) entry which is preliminary data.</text>
</comment>
<dbReference type="GeneID" id="54324866"/>
<evidence type="ECO:0000313" key="2">
    <source>
        <dbReference type="Proteomes" id="UP000324241"/>
    </source>
</evidence>
<proteinExistence type="predicted"/>
<name>A0A5M9MX58_9EURO</name>
<dbReference type="AlphaFoldDB" id="A0A5M9MX58"/>